<accession>A0A939G4Y8</accession>
<feature type="transmembrane region" description="Helical" evidence="1">
    <location>
        <begin position="92"/>
        <end position="113"/>
    </location>
</feature>
<dbReference type="EMBL" id="JAFMYU010000003">
    <property type="protein sequence ID" value="MBO0930317.1"/>
    <property type="molecule type" value="Genomic_DNA"/>
</dbReference>
<proteinExistence type="predicted"/>
<dbReference type="Gene3D" id="2.40.50.1020">
    <property type="entry name" value="LytTr DNA-binding domain"/>
    <property type="match status" value="1"/>
</dbReference>
<evidence type="ECO:0000256" key="1">
    <source>
        <dbReference type="SAM" id="Phobius"/>
    </source>
</evidence>
<dbReference type="RefSeq" id="WP_207334282.1">
    <property type="nucleotide sequence ID" value="NZ_JAFMYU010000003.1"/>
</dbReference>
<evidence type="ECO:0000313" key="3">
    <source>
        <dbReference type="EMBL" id="MBO0930317.1"/>
    </source>
</evidence>
<evidence type="ECO:0000313" key="4">
    <source>
        <dbReference type="Proteomes" id="UP000664795"/>
    </source>
</evidence>
<evidence type="ECO:0000259" key="2">
    <source>
        <dbReference type="PROSITE" id="PS50930"/>
    </source>
</evidence>
<dbReference type="GO" id="GO:0000156">
    <property type="term" value="F:phosphorelay response regulator activity"/>
    <property type="evidence" value="ECO:0007669"/>
    <property type="project" value="InterPro"/>
</dbReference>
<feature type="transmembrane region" description="Helical" evidence="1">
    <location>
        <begin position="52"/>
        <end position="80"/>
    </location>
</feature>
<dbReference type="Proteomes" id="UP000664795">
    <property type="component" value="Unassembled WGS sequence"/>
</dbReference>
<gene>
    <name evidence="3" type="ORF">J2I48_04885</name>
</gene>
<feature type="domain" description="HTH LytTR-type" evidence="2">
    <location>
        <begin position="183"/>
        <end position="292"/>
    </location>
</feature>
<feature type="transmembrane region" description="Helical" evidence="1">
    <location>
        <begin position="119"/>
        <end position="141"/>
    </location>
</feature>
<protein>
    <submittedName>
        <fullName evidence="3">LytTR family transcriptional regulator</fullName>
    </submittedName>
</protein>
<dbReference type="AlphaFoldDB" id="A0A939G4Y8"/>
<organism evidence="3 4">
    <name type="scientific">Fibrella aquatilis</name>
    <dbReference type="NCBI Taxonomy" id="2817059"/>
    <lineage>
        <taxon>Bacteria</taxon>
        <taxon>Pseudomonadati</taxon>
        <taxon>Bacteroidota</taxon>
        <taxon>Cytophagia</taxon>
        <taxon>Cytophagales</taxon>
        <taxon>Spirosomataceae</taxon>
        <taxon>Fibrella</taxon>
    </lineage>
</organism>
<keyword evidence="4" id="KW-1185">Reference proteome</keyword>
<dbReference type="InterPro" id="IPR046947">
    <property type="entry name" value="LytR-like"/>
</dbReference>
<dbReference type="InterPro" id="IPR007492">
    <property type="entry name" value="LytTR_DNA-bd_dom"/>
</dbReference>
<dbReference type="GO" id="GO:0003677">
    <property type="term" value="F:DNA binding"/>
    <property type="evidence" value="ECO:0007669"/>
    <property type="project" value="InterPro"/>
</dbReference>
<keyword evidence="1" id="KW-1133">Transmembrane helix</keyword>
<keyword evidence="1" id="KW-0472">Membrane</keyword>
<dbReference type="PANTHER" id="PTHR37299:SF1">
    <property type="entry name" value="STAGE 0 SPORULATION PROTEIN A HOMOLOG"/>
    <property type="match status" value="1"/>
</dbReference>
<sequence length="300" mass="33649">MLSTLRTFLNRPLYEDFSVRAQLRLSLLAGFYVFVFLIVFTGTNTNPYNPYLLYGSFGLGVVVASLLANTLPPLLLPILYDDDRWTVGRHALHILWVLLCITTANQLISWLFGLKGPSFGAMYAIVTAVGFFPISVGVMVAEQRRLNRNLAQAQQLNSQLDRLHESVKTTPPATPELPKGILLTGEGGKDRLSLLPNQLIYIESVGNYVEVHWLNFMFPQKTILRSTLKDVEAALADQPQFFRCHRAFLVNLRAVSHTTGNSRGYQLTMSGSQQDIPVSRTYVPAFDDRMSKLAALPRYP</sequence>
<reference evidence="3 4" key="1">
    <citation type="submission" date="2021-03" db="EMBL/GenBank/DDBJ databases">
        <title>Fibrella sp. HMF5036 genome sequencing and assembly.</title>
        <authorList>
            <person name="Kang H."/>
            <person name="Kim H."/>
            <person name="Bae S."/>
            <person name="Joh K."/>
        </authorList>
    </citation>
    <scope>NUCLEOTIDE SEQUENCE [LARGE SCALE GENOMIC DNA]</scope>
    <source>
        <strain evidence="3 4">HMF5036</strain>
    </source>
</reference>
<keyword evidence="1" id="KW-0812">Transmembrane</keyword>
<comment type="caution">
    <text evidence="3">The sequence shown here is derived from an EMBL/GenBank/DDBJ whole genome shotgun (WGS) entry which is preliminary data.</text>
</comment>
<name>A0A939G4Y8_9BACT</name>
<dbReference type="Pfam" id="PF04397">
    <property type="entry name" value="LytTR"/>
    <property type="match status" value="1"/>
</dbReference>
<dbReference type="SMART" id="SM00850">
    <property type="entry name" value="LytTR"/>
    <property type="match status" value="1"/>
</dbReference>
<dbReference type="PROSITE" id="PS50930">
    <property type="entry name" value="HTH_LYTTR"/>
    <property type="match status" value="1"/>
</dbReference>
<dbReference type="PANTHER" id="PTHR37299">
    <property type="entry name" value="TRANSCRIPTIONAL REGULATOR-RELATED"/>
    <property type="match status" value="1"/>
</dbReference>
<feature type="transmembrane region" description="Helical" evidence="1">
    <location>
        <begin position="21"/>
        <end position="40"/>
    </location>
</feature>